<dbReference type="AlphaFoldDB" id="A0A1S1K0N3"/>
<reference evidence="2 3" key="1">
    <citation type="submission" date="2016-10" db="EMBL/GenBank/DDBJ databases">
        <title>Evaluation of Human, Animal and Environmental Mycobacterium chelonae Isolates by Core Genome Phylogenomic Analysis, Targeted Gene Comparison, and Anti-microbial Susceptibility Patterns: A Tale of Mistaken Identities.</title>
        <authorList>
            <person name="Fogelson S.B."/>
            <person name="Camus A.C."/>
            <person name="Lorenz W."/>
            <person name="Vasireddy R."/>
            <person name="Vasireddy S."/>
            <person name="Smith T."/>
            <person name="Brown-Elliott B.A."/>
            <person name="Wallace R.J.Jr."/>
            <person name="Hasan N.A."/>
            <person name="Reischl U."/>
            <person name="Sanchez S."/>
        </authorList>
    </citation>
    <scope>NUCLEOTIDE SEQUENCE [LARGE SCALE GENOMIC DNA]</scope>
    <source>
        <strain evidence="2 3">24999</strain>
    </source>
</reference>
<name>A0A1S1K0N3_9MYCO</name>
<evidence type="ECO:0000256" key="1">
    <source>
        <dbReference type="SAM" id="MobiDB-lite"/>
    </source>
</evidence>
<proteinExistence type="predicted"/>
<comment type="caution">
    <text evidence="2">The sequence shown here is derived from an EMBL/GenBank/DDBJ whole genome shotgun (WGS) entry which is preliminary data.</text>
</comment>
<protein>
    <submittedName>
        <fullName evidence="2">Uncharacterized protein</fullName>
    </submittedName>
</protein>
<sequence length="67" mass="7227">MAGTSLAMGNMRPKTKLNTIKAISAAYRPPESGALPVRPERIVHAIPLDSRTKDSPYPDFADQGDFG</sequence>
<keyword evidence="3" id="KW-1185">Reference proteome</keyword>
<organism evidence="2 3">
    <name type="scientific">Mycobacterium syngnathidarum</name>
    <dbReference type="NCBI Taxonomy" id="1908205"/>
    <lineage>
        <taxon>Bacteria</taxon>
        <taxon>Bacillati</taxon>
        <taxon>Actinomycetota</taxon>
        <taxon>Actinomycetes</taxon>
        <taxon>Mycobacteriales</taxon>
        <taxon>Mycobacteriaceae</taxon>
        <taxon>Mycobacterium</taxon>
    </lineage>
</organism>
<dbReference type="Proteomes" id="UP000179636">
    <property type="component" value="Unassembled WGS sequence"/>
</dbReference>
<evidence type="ECO:0000313" key="2">
    <source>
        <dbReference type="EMBL" id="OHT97235.1"/>
    </source>
</evidence>
<accession>A0A1S1K0N3</accession>
<dbReference type="EMBL" id="MLHV01000015">
    <property type="protein sequence ID" value="OHT97235.1"/>
    <property type="molecule type" value="Genomic_DNA"/>
</dbReference>
<gene>
    <name evidence="2" type="ORF">BKG61_16990</name>
</gene>
<feature type="region of interest" description="Disordered" evidence="1">
    <location>
        <begin position="47"/>
        <end position="67"/>
    </location>
</feature>
<evidence type="ECO:0000313" key="3">
    <source>
        <dbReference type="Proteomes" id="UP000179636"/>
    </source>
</evidence>